<evidence type="ECO:0000313" key="2">
    <source>
        <dbReference type="Proteomes" id="UP000316727"/>
    </source>
</evidence>
<dbReference type="OrthoDB" id="882485at2"/>
<sequence>MVQELRNPFGRVYLTIDINSKNRWVHVNWMGYLTEENIKAGAAAYTKALSEAGYTCVLNDTRLIIGGWDHSLDRVVNEWAPRAARAGLKHFAMITTPETFAGSTAATFYNTLKSFETKVFDNTSDAQEWLRQYTVGVKS</sequence>
<keyword evidence="2" id="KW-1185">Reference proteome</keyword>
<dbReference type="SUPFAM" id="SSF52091">
    <property type="entry name" value="SpoIIaa-like"/>
    <property type="match status" value="1"/>
</dbReference>
<dbReference type="RefSeq" id="WP_140619287.1">
    <property type="nucleotide sequence ID" value="NZ_VFRQ01000001.1"/>
</dbReference>
<dbReference type="InterPro" id="IPR036513">
    <property type="entry name" value="STAS_dom_sf"/>
</dbReference>
<proteinExistence type="predicted"/>
<protein>
    <submittedName>
        <fullName evidence="1">STAS/SEC14 domain-containing protein</fullName>
    </submittedName>
</protein>
<evidence type="ECO:0000313" key="1">
    <source>
        <dbReference type="EMBL" id="TPE46341.1"/>
    </source>
</evidence>
<organism evidence="1 2">
    <name type="scientific">Pontibacter mangrovi</name>
    <dbReference type="NCBI Taxonomy" id="2589816"/>
    <lineage>
        <taxon>Bacteria</taxon>
        <taxon>Pseudomonadati</taxon>
        <taxon>Bacteroidota</taxon>
        <taxon>Cytophagia</taxon>
        <taxon>Cytophagales</taxon>
        <taxon>Hymenobacteraceae</taxon>
        <taxon>Pontibacter</taxon>
    </lineage>
</organism>
<dbReference type="AlphaFoldDB" id="A0A501WGU1"/>
<name>A0A501WGU1_9BACT</name>
<dbReference type="EMBL" id="VFRQ01000001">
    <property type="protein sequence ID" value="TPE46341.1"/>
    <property type="molecule type" value="Genomic_DNA"/>
</dbReference>
<gene>
    <name evidence="1" type="ORF">FJM65_03090</name>
</gene>
<reference evidence="1 2" key="1">
    <citation type="submission" date="2019-06" db="EMBL/GenBank/DDBJ databases">
        <title>A novel bacterium of genus Pontibacter, isolated from marine sediment.</title>
        <authorList>
            <person name="Huang H."/>
            <person name="Mo K."/>
            <person name="Hu Y."/>
        </authorList>
    </citation>
    <scope>NUCLEOTIDE SEQUENCE [LARGE SCALE GENOMIC DNA]</scope>
    <source>
        <strain evidence="1 2">HB172049</strain>
    </source>
</reference>
<dbReference type="Proteomes" id="UP000316727">
    <property type="component" value="Unassembled WGS sequence"/>
</dbReference>
<accession>A0A501WGU1</accession>
<comment type="caution">
    <text evidence="1">The sequence shown here is derived from an EMBL/GenBank/DDBJ whole genome shotgun (WGS) entry which is preliminary data.</text>
</comment>